<dbReference type="SUPFAM" id="SSF48452">
    <property type="entry name" value="TPR-like"/>
    <property type="match status" value="1"/>
</dbReference>
<dbReference type="AlphaFoldDB" id="A0A0U3GK06"/>
<dbReference type="KEGG" id="mod:AS202_03015"/>
<evidence type="ECO:0000256" key="4">
    <source>
        <dbReference type="ARBA" id="ARBA00023136"/>
    </source>
</evidence>
<dbReference type="Pfam" id="PF07980">
    <property type="entry name" value="SusD_RagB"/>
    <property type="match status" value="1"/>
</dbReference>
<keyword evidence="5" id="KW-0998">Cell outer membrane</keyword>
<dbReference type="Proteomes" id="UP000069030">
    <property type="component" value="Chromosome"/>
</dbReference>
<evidence type="ECO:0000256" key="2">
    <source>
        <dbReference type="ARBA" id="ARBA00006275"/>
    </source>
</evidence>
<evidence type="ECO:0000313" key="8">
    <source>
        <dbReference type="Proteomes" id="UP000069030"/>
    </source>
</evidence>
<gene>
    <name evidence="7" type="ORF">AS202_03015</name>
</gene>
<dbReference type="Gene3D" id="1.25.40.390">
    <property type="match status" value="1"/>
</dbReference>
<dbReference type="EMBL" id="CP013690">
    <property type="protein sequence ID" value="ALU25190.1"/>
    <property type="molecule type" value="Genomic_DNA"/>
</dbReference>
<dbReference type="PROSITE" id="PS51257">
    <property type="entry name" value="PROKAR_LIPOPROTEIN"/>
    <property type="match status" value="1"/>
</dbReference>
<feature type="domain" description="RagB/SusD" evidence="6">
    <location>
        <begin position="355"/>
        <end position="468"/>
    </location>
</feature>
<reference evidence="7 8" key="1">
    <citation type="journal article" date="2016" name="J. Zhejiang Univ. Sci. B">
        <title>Antibiotic resistance mechanisms of Myroides sp.</title>
        <authorList>
            <person name="Hu S."/>
            <person name="Yuan S."/>
            <person name="Qu H."/>
            <person name="Jiang T."/>
            <person name="Zhou Y."/>
            <person name="Wang M."/>
            <person name="Ming D."/>
        </authorList>
    </citation>
    <scope>NUCLEOTIDE SEQUENCE [LARGE SCALE GENOMIC DNA]</scope>
    <source>
        <strain evidence="7 8">PR63039</strain>
    </source>
</reference>
<evidence type="ECO:0000256" key="5">
    <source>
        <dbReference type="ARBA" id="ARBA00023237"/>
    </source>
</evidence>
<comment type="subcellular location">
    <subcellularLocation>
        <location evidence="1">Cell outer membrane</location>
    </subcellularLocation>
</comment>
<dbReference type="GO" id="GO:0009279">
    <property type="term" value="C:cell outer membrane"/>
    <property type="evidence" value="ECO:0007669"/>
    <property type="project" value="UniProtKB-SubCell"/>
</dbReference>
<name>A0A0U3GK06_9FLAO</name>
<keyword evidence="3" id="KW-0732">Signal</keyword>
<proteinExistence type="inferred from homology"/>
<evidence type="ECO:0000256" key="3">
    <source>
        <dbReference type="ARBA" id="ARBA00022729"/>
    </source>
</evidence>
<sequence>MKTKIMIALSASMLLGACSKDFLETSSTSTLSKSDIDKISENSPHLGEATLNGLYAYNVRAGGGGTTGHDDFGQKGYDVYMDILSGDMNQNQNGYGWYREIGNFSGLINFASQPNYKGWRFYYYMIRGANNIIVSYNGKTSLNDSEKKVLAESKALRAYMYYNLVMMYTKGYDANEKLLPVYTDPSLANKPAKQTQEVFELMIADLKESLSLYEEANFTKGPNINYYVAKAFLAYVYAAKGTTDALQEAAILSESIINEGGYPLATKEVLLGGFNKAVSNPNWMWSATLTLDNKLNLISWYGQIDVFTYGYAGLGDTKGMAFELYNAIPVNDVRKNQYVVNTVTDDKGTSRDYGTKAVIAANKFYSAKGKILDGQRYIESDYVFMRIEEMYLLNAEVNARLGNEANAKQVLKDLLSIRLDDTSHVDNLSGKTLIDEILFQTRIELWGEGKAYAAIKRNKGVFQYASNHLANPSGRFQYNDDRLTFKVPQAELLNNTVYND</sequence>
<organism evidence="7 8">
    <name type="scientific">Myroides odoratimimus</name>
    <dbReference type="NCBI Taxonomy" id="76832"/>
    <lineage>
        <taxon>Bacteria</taxon>
        <taxon>Pseudomonadati</taxon>
        <taxon>Bacteroidota</taxon>
        <taxon>Flavobacteriia</taxon>
        <taxon>Flavobacteriales</taxon>
        <taxon>Flavobacteriaceae</taxon>
        <taxon>Myroides</taxon>
    </lineage>
</organism>
<keyword evidence="4" id="KW-0472">Membrane</keyword>
<accession>A0A0U3GK06</accession>
<protein>
    <submittedName>
        <fullName evidence="7">Glycan metabolism protein RagB</fullName>
    </submittedName>
</protein>
<evidence type="ECO:0000313" key="7">
    <source>
        <dbReference type="EMBL" id="ALU25190.1"/>
    </source>
</evidence>
<evidence type="ECO:0000259" key="6">
    <source>
        <dbReference type="Pfam" id="PF07980"/>
    </source>
</evidence>
<dbReference type="InterPro" id="IPR011990">
    <property type="entry name" value="TPR-like_helical_dom_sf"/>
</dbReference>
<evidence type="ECO:0000256" key="1">
    <source>
        <dbReference type="ARBA" id="ARBA00004442"/>
    </source>
</evidence>
<comment type="similarity">
    <text evidence="2">Belongs to the SusD family.</text>
</comment>
<dbReference type="RefSeq" id="WP_006259621.1">
    <property type="nucleotide sequence ID" value="NZ_BCMQ01000005.1"/>
</dbReference>
<dbReference type="InterPro" id="IPR012944">
    <property type="entry name" value="SusD_RagB_dom"/>
</dbReference>